<dbReference type="Gene3D" id="2.40.30.170">
    <property type="match status" value="1"/>
</dbReference>
<dbReference type="SUPFAM" id="SSF111369">
    <property type="entry name" value="HlyD-like secretion proteins"/>
    <property type="match status" value="1"/>
</dbReference>
<protein>
    <submittedName>
        <fullName evidence="6">Multidrug efflux system membrane fusion protein</fullName>
    </submittedName>
</protein>
<dbReference type="GO" id="GO:0022857">
    <property type="term" value="F:transmembrane transporter activity"/>
    <property type="evidence" value="ECO:0007669"/>
    <property type="project" value="InterPro"/>
</dbReference>
<dbReference type="EMBL" id="JACIFZ010000022">
    <property type="protein sequence ID" value="MBB4226129.1"/>
    <property type="molecule type" value="Genomic_DNA"/>
</dbReference>
<accession>A0A840G3K9</accession>
<feature type="domain" description="Multidrug resistance protein MdtA-like alpha-helical hairpin" evidence="2">
    <location>
        <begin position="106"/>
        <end position="173"/>
    </location>
</feature>
<dbReference type="InterPro" id="IPR006143">
    <property type="entry name" value="RND_pump_MFP"/>
</dbReference>
<dbReference type="InterPro" id="IPR058626">
    <property type="entry name" value="MdtA-like_b-barrel"/>
</dbReference>
<dbReference type="Proteomes" id="UP000524450">
    <property type="component" value="Unassembled WGS sequence"/>
</dbReference>
<dbReference type="Gene3D" id="1.10.287.470">
    <property type="entry name" value="Helix hairpin bin"/>
    <property type="match status" value="1"/>
</dbReference>
<dbReference type="NCBIfam" id="TIGR01730">
    <property type="entry name" value="RND_mfp"/>
    <property type="match status" value="1"/>
</dbReference>
<evidence type="ECO:0000256" key="1">
    <source>
        <dbReference type="ARBA" id="ARBA00009477"/>
    </source>
</evidence>
<dbReference type="Gene3D" id="2.40.420.20">
    <property type="match status" value="1"/>
</dbReference>
<proteinExistence type="inferred from homology"/>
<dbReference type="Pfam" id="PF25944">
    <property type="entry name" value="Beta-barrel_RND"/>
    <property type="match status" value="1"/>
</dbReference>
<feature type="domain" description="YknX-like C-terminal permuted SH3-like" evidence="5">
    <location>
        <begin position="304"/>
        <end position="372"/>
    </location>
</feature>
<dbReference type="AlphaFoldDB" id="A0A840G3K9"/>
<name>A0A840G3K9_9BURK</name>
<dbReference type="RefSeq" id="WP_184642803.1">
    <property type="nucleotide sequence ID" value="NZ_JACIFZ010000022.1"/>
</dbReference>
<dbReference type="Pfam" id="PF25989">
    <property type="entry name" value="YknX_C"/>
    <property type="match status" value="1"/>
</dbReference>
<evidence type="ECO:0000313" key="7">
    <source>
        <dbReference type="Proteomes" id="UP000524450"/>
    </source>
</evidence>
<dbReference type="PANTHER" id="PTHR30158">
    <property type="entry name" value="ACRA/E-RELATED COMPONENT OF DRUG EFFLUX TRANSPORTER"/>
    <property type="match status" value="1"/>
</dbReference>
<dbReference type="PANTHER" id="PTHR30158:SF24">
    <property type="entry name" value="HLYD FAMILY SECRETION PROTEIN"/>
    <property type="match status" value="1"/>
</dbReference>
<reference evidence="6 7" key="1">
    <citation type="submission" date="2020-08" db="EMBL/GenBank/DDBJ databases">
        <title>Genomic Encyclopedia of Type Strains, Phase IV (KMG-V): Genome sequencing to study the core and pangenomes of soil and plant-associated prokaryotes.</title>
        <authorList>
            <person name="Whitman W."/>
        </authorList>
    </citation>
    <scope>NUCLEOTIDE SEQUENCE [LARGE SCALE GENOMIC DNA]</scope>
    <source>
        <strain evidence="6 7">34/80</strain>
    </source>
</reference>
<dbReference type="GO" id="GO:0030313">
    <property type="term" value="C:cell envelope"/>
    <property type="evidence" value="ECO:0007669"/>
    <property type="project" value="UniProtKB-SubCell"/>
</dbReference>
<dbReference type="GO" id="GO:0005886">
    <property type="term" value="C:plasma membrane"/>
    <property type="evidence" value="ECO:0007669"/>
    <property type="project" value="TreeGrafter"/>
</dbReference>
<dbReference type="Pfam" id="PF25917">
    <property type="entry name" value="BSH_RND"/>
    <property type="match status" value="1"/>
</dbReference>
<comment type="caution">
    <text evidence="6">The sequence shown here is derived from an EMBL/GenBank/DDBJ whole genome shotgun (WGS) entry which is preliminary data.</text>
</comment>
<dbReference type="InterPro" id="IPR058625">
    <property type="entry name" value="MdtA-like_BSH"/>
</dbReference>
<evidence type="ECO:0000313" key="6">
    <source>
        <dbReference type="EMBL" id="MBB4226129.1"/>
    </source>
</evidence>
<feature type="domain" description="Multidrug resistance protein MdtA-like beta-barrel" evidence="4">
    <location>
        <begin position="212"/>
        <end position="297"/>
    </location>
</feature>
<dbReference type="InterPro" id="IPR058624">
    <property type="entry name" value="MdtA-like_HH"/>
</dbReference>
<gene>
    <name evidence="6" type="ORF">GGD71_006948</name>
</gene>
<sequence>MKIDFLLRQGGTFALVLVLIAGCGGAETETGQAAPPAPIVSVMTVRAAPLALTQDLPGRVAAVRVAEIRPQVSGIVQRRLFEQGTEVRAGQGLFQINPAAFKAEVDTAAASLQRAEAALARARTQTARLQPLVEADAVSGQAYDDAVSQREQAAADVKQARATLARRQLDLRFALVEAPISGRIDQALVTEGALVGSGDTHPMARIQQIDQVYVDLRQPAASLDALHDALSTLQPGSRDGLAVTLLRSNGAPYAAKGRILFSGVNVDAGTGALLLRVLVDNPLRELLPGMFVRARVPQASHAQALMVPQQAVVRVAGQPQLWVLNDQGQAQRKAVELGELVERSYRVRSGLRAGQRIVVEGMERLSEGASVTPRDWKPADVATAADAAAAR</sequence>
<evidence type="ECO:0000259" key="5">
    <source>
        <dbReference type="Pfam" id="PF25989"/>
    </source>
</evidence>
<comment type="similarity">
    <text evidence="1">Belongs to the membrane fusion protein (MFP) (TC 8.A.1) family.</text>
</comment>
<evidence type="ECO:0000259" key="4">
    <source>
        <dbReference type="Pfam" id="PF25944"/>
    </source>
</evidence>
<organism evidence="6 7">
    <name type="scientific">Variovorax guangxiensis</name>
    <dbReference type="NCBI Taxonomy" id="1775474"/>
    <lineage>
        <taxon>Bacteria</taxon>
        <taxon>Pseudomonadati</taxon>
        <taxon>Pseudomonadota</taxon>
        <taxon>Betaproteobacteria</taxon>
        <taxon>Burkholderiales</taxon>
        <taxon>Comamonadaceae</taxon>
        <taxon>Variovorax</taxon>
    </lineage>
</organism>
<evidence type="ECO:0000259" key="3">
    <source>
        <dbReference type="Pfam" id="PF25917"/>
    </source>
</evidence>
<evidence type="ECO:0000259" key="2">
    <source>
        <dbReference type="Pfam" id="PF25876"/>
    </source>
</evidence>
<feature type="domain" description="Multidrug resistance protein MdtA-like barrel-sandwich hybrid" evidence="3">
    <location>
        <begin position="64"/>
        <end position="206"/>
    </location>
</feature>
<dbReference type="PROSITE" id="PS51257">
    <property type="entry name" value="PROKAR_LIPOPROTEIN"/>
    <property type="match status" value="1"/>
</dbReference>
<dbReference type="Gene3D" id="2.40.50.100">
    <property type="match status" value="1"/>
</dbReference>
<dbReference type="GO" id="GO:0046677">
    <property type="term" value="P:response to antibiotic"/>
    <property type="evidence" value="ECO:0007669"/>
    <property type="project" value="TreeGrafter"/>
</dbReference>
<dbReference type="InterPro" id="IPR058637">
    <property type="entry name" value="YknX-like_C"/>
</dbReference>
<dbReference type="Pfam" id="PF25876">
    <property type="entry name" value="HH_MFP_RND"/>
    <property type="match status" value="1"/>
</dbReference>